<dbReference type="WBParaSite" id="PgR028_g068_t02">
    <property type="protein sequence ID" value="PgR028_g068_t02"/>
    <property type="gene ID" value="PgR028_g068"/>
</dbReference>
<proteinExistence type="predicted"/>
<accession>A0A915B6A1</accession>
<keyword evidence="2" id="KW-1133">Transmembrane helix</keyword>
<protein>
    <submittedName>
        <fullName evidence="4">ZP domain-containing protein</fullName>
    </submittedName>
</protein>
<feature type="transmembrane region" description="Helical" evidence="2">
    <location>
        <begin position="6"/>
        <end position="25"/>
    </location>
</feature>
<keyword evidence="3" id="KW-1185">Reference proteome</keyword>
<evidence type="ECO:0000256" key="2">
    <source>
        <dbReference type="SAM" id="Phobius"/>
    </source>
</evidence>
<feature type="transmembrane region" description="Helical" evidence="2">
    <location>
        <begin position="149"/>
        <end position="173"/>
    </location>
</feature>
<evidence type="ECO:0000313" key="4">
    <source>
        <dbReference type="WBParaSite" id="PgR028_g068_t02"/>
    </source>
</evidence>
<organism evidence="3 4">
    <name type="scientific">Parascaris univalens</name>
    <name type="common">Nematode worm</name>
    <dbReference type="NCBI Taxonomy" id="6257"/>
    <lineage>
        <taxon>Eukaryota</taxon>
        <taxon>Metazoa</taxon>
        <taxon>Ecdysozoa</taxon>
        <taxon>Nematoda</taxon>
        <taxon>Chromadorea</taxon>
        <taxon>Rhabditida</taxon>
        <taxon>Spirurina</taxon>
        <taxon>Ascaridomorpha</taxon>
        <taxon>Ascaridoidea</taxon>
        <taxon>Ascarididae</taxon>
        <taxon>Parascaris</taxon>
    </lineage>
</organism>
<feature type="compositionally biased region" description="Polar residues" evidence="1">
    <location>
        <begin position="202"/>
        <end position="214"/>
    </location>
</feature>
<dbReference type="Proteomes" id="UP000887569">
    <property type="component" value="Unplaced"/>
</dbReference>
<reference evidence="4" key="1">
    <citation type="submission" date="2022-11" db="UniProtKB">
        <authorList>
            <consortium name="WormBaseParasite"/>
        </authorList>
    </citation>
    <scope>IDENTIFICATION</scope>
</reference>
<keyword evidence="2" id="KW-0812">Transmembrane</keyword>
<feature type="region of interest" description="Disordered" evidence="1">
    <location>
        <begin position="186"/>
        <end position="214"/>
    </location>
</feature>
<dbReference type="AlphaFoldDB" id="A0A915B6A1"/>
<evidence type="ECO:0000313" key="3">
    <source>
        <dbReference type="Proteomes" id="UP000887569"/>
    </source>
</evidence>
<name>A0A915B6A1_PARUN</name>
<keyword evidence="2" id="KW-0472">Membrane</keyword>
<sequence>CSHVSFAMWSYFGLTILLHLAIAMASTYQKSERVVVEIKAGKLEGSMQCSTPVRFDVRNDSKTLILMKSAKAEDGTDARSGCIEMLCNLVGKKPFEIYYGRQISNEVIVKHCNLSGFNTYSRNKADKKGHFVALNFRCEEKDRSIELQFFEYLFVLIFACAALGTCITVTIHFCCGNDKKIQTTVATSTTASQQPGPERTDSSGPNNSSTPSYE</sequence>
<evidence type="ECO:0000256" key="1">
    <source>
        <dbReference type="SAM" id="MobiDB-lite"/>
    </source>
</evidence>